<evidence type="ECO:0000313" key="3">
    <source>
        <dbReference type="Proteomes" id="UP000827986"/>
    </source>
</evidence>
<reference evidence="2" key="1">
    <citation type="submission" date="2021-09" db="EMBL/GenBank/DDBJ databases">
        <title>The genome of Mauremys mutica provides insights into the evolution of semi-aquatic lifestyle.</title>
        <authorList>
            <person name="Gong S."/>
            <person name="Gao Y."/>
        </authorList>
    </citation>
    <scope>NUCLEOTIDE SEQUENCE</scope>
    <source>
        <strain evidence="2">MM-2020</strain>
        <tissue evidence="2">Muscle</tissue>
    </source>
</reference>
<keyword evidence="3" id="KW-1185">Reference proteome</keyword>
<feature type="region of interest" description="Disordered" evidence="1">
    <location>
        <begin position="28"/>
        <end position="65"/>
    </location>
</feature>
<gene>
    <name evidence="2" type="ORF">KIL84_000317</name>
</gene>
<name>A0A9D3XG39_9SAUR</name>
<proteinExistence type="predicted"/>
<organism evidence="2 3">
    <name type="scientific">Mauremys mutica</name>
    <name type="common">yellowpond turtle</name>
    <dbReference type="NCBI Taxonomy" id="74926"/>
    <lineage>
        <taxon>Eukaryota</taxon>
        <taxon>Metazoa</taxon>
        <taxon>Chordata</taxon>
        <taxon>Craniata</taxon>
        <taxon>Vertebrata</taxon>
        <taxon>Euteleostomi</taxon>
        <taxon>Archelosauria</taxon>
        <taxon>Testudinata</taxon>
        <taxon>Testudines</taxon>
        <taxon>Cryptodira</taxon>
        <taxon>Durocryptodira</taxon>
        <taxon>Testudinoidea</taxon>
        <taxon>Geoemydidae</taxon>
        <taxon>Geoemydinae</taxon>
        <taxon>Mauremys</taxon>
    </lineage>
</organism>
<dbReference type="EMBL" id="JAHDVG010000473">
    <property type="protein sequence ID" value="KAH1178986.1"/>
    <property type="molecule type" value="Genomic_DNA"/>
</dbReference>
<accession>A0A9D3XG39</accession>
<sequence>MGTQEKLASRPIPQSPGWLESWQEILPLPPAASPSPTLREGAVGETCAAPAGAQQGPGEPELRAGSLAQGAALRTCEWALAQGEGASWCPMHPAGLASA</sequence>
<comment type="caution">
    <text evidence="2">The sequence shown here is derived from an EMBL/GenBank/DDBJ whole genome shotgun (WGS) entry which is preliminary data.</text>
</comment>
<dbReference type="AlphaFoldDB" id="A0A9D3XG39"/>
<protein>
    <submittedName>
        <fullName evidence="2">Uncharacterized protein</fullName>
    </submittedName>
</protein>
<evidence type="ECO:0000313" key="2">
    <source>
        <dbReference type="EMBL" id="KAH1178986.1"/>
    </source>
</evidence>
<feature type="compositionally biased region" description="Low complexity" evidence="1">
    <location>
        <begin position="48"/>
        <end position="59"/>
    </location>
</feature>
<evidence type="ECO:0000256" key="1">
    <source>
        <dbReference type="SAM" id="MobiDB-lite"/>
    </source>
</evidence>
<dbReference type="Proteomes" id="UP000827986">
    <property type="component" value="Unassembled WGS sequence"/>
</dbReference>